<dbReference type="PANTHER" id="PTHR33219:SF14">
    <property type="entry name" value="PROTEIN COFACTOR ASSEMBLY OF COMPLEX C SUBUNIT B CCB3, CHLOROPLASTIC-RELATED"/>
    <property type="match status" value="1"/>
</dbReference>
<accession>A0AAW1PZ09</accession>
<gene>
    <name evidence="1" type="ORF">WJX73_003871</name>
</gene>
<comment type="caution">
    <text evidence="1">The sequence shown here is derived from an EMBL/GenBank/DDBJ whole genome shotgun (WGS) entry which is preliminary data.</text>
</comment>
<dbReference type="GO" id="GO:0010020">
    <property type="term" value="P:chloroplast fission"/>
    <property type="evidence" value="ECO:0007669"/>
    <property type="project" value="TreeGrafter"/>
</dbReference>
<sequence length="198" mass="20985">MDAQIGRPEGSSIERSTSAWISRAIQTVQHSADCLGNALSRQPAQAERSTVLCRSLPNGGFVMSTHRRRPRGRAGASFAAVIPGNSVAEQVFTTGTQNFLNLYNAALVGRIVLTWFPNPPAAISQPLSTLCDPYLNLFRGLIPPLGGTIDLSPILAFLVLNLFTDTANALPAEMPRGPAARHAPMRLAGALLAGASGW</sequence>
<organism evidence="1 2">
    <name type="scientific">Symbiochloris irregularis</name>
    <dbReference type="NCBI Taxonomy" id="706552"/>
    <lineage>
        <taxon>Eukaryota</taxon>
        <taxon>Viridiplantae</taxon>
        <taxon>Chlorophyta</taxon>
        <taxon>core chlorophytes</taxon>
        <taxon>Trebouxiophyceae</taxon>
        <taxon>Trebouxiales</taxon>
        <taxon>Trebouxiaceae</taxon>
        <taxon>Symbiochloris</taxon>
    </lineage>
</organism>
<dbReference type="InterPro" id="IPR003425">
    <property type="entry name" value="CCB3/YggT"/>
</dbReference>
<dbReference type="GO" id="GO:0016020">
    <property type="term" value="C:membrane"/>
    <property type="evidence" value="ECO:0007669"/>
    <property type="project" value="InterPro"/>
</dbReference>
<evidence type="ECO:0000313" key="2">
    <source>
        <dbReference type="Proteomes" id="UP001465755"/>
    </source>
</evidence>
<keyword evidence="2" id="KW-1185">Reference proteome</keyword>
<evidence type="ECO:0008006" key="3">
    <source>
        <dbReference type="Google" id="ProtNLM"/>
    </source>
</evidence>
<name>A0AAW1PZ09_9CHLO</name>
<dbReference type="EMBL" id="JALJOQ010000003">
    <property type="protein sequence ID" value="KAK9813691.1"/>
    <property type="molecule type" value="Genomic_DNA"/>
</dbReference>
<evidence type="ECO:0000313" key="1">
    <source>
        <dbReference type="EMBL" id="KAK9813691.1"/>
    </source>
</evidence>
<dbReference type="PANTHER" id="PTHR33219">
    <property type="entry name" value="YLMG HOMOLOG PROTEIN 2, CHLOROPLASTIC"/>
    <property type="match status" value="1"/>
</dbReference>
<protein>
    <recommendedName>
        <fullName evidence="3">YggT family protein</fullName>
    </recommendedName>
</protein>
<dbReference type="Pfam" id="PF02325">
    <property type="entry name" value="CCB3_YggT"/>
    <property type="match status" value="1"/>
</dbReference>
<dbReference type="Proteomes" id="UP001465755">
    <property type="component" value="Unassembled WGS sequence"/>
</dbReference>
<proteinExistence type="predicted"/>
<dbReference type="AlphaFoldDB" id="A0AAW1PZ09"/>
<reference evidence="1 2" key="1">
    <citation type="journal article" date="2024" name="Nat. Commun.">
        <title>Phylogenomics reveals the evolutionary origins of lichenization in chlorophyte algae.</title>
        <authorList>
            <person name="Puginier C."/>
            <person name="Libourel C."/>
            <person name="Otte J."/>
            <person name="Skaloud P."/>
            <person name="Haon M."/>
            <person name="Grisel S."/>
            <person name="Petersen M."/>
            <person name="Berrin J.G."/>
            <person name="Delaux P.M."/>
            <person name="Dal Grande F."/>
            <person name="Keller J."/>
        </authorList>
    </citation>
    <scope>NUCLEOTIDE SEQUENCE [LARGE SCALE GENOMIC DNA]</scope>
    <source>
        <strain evidence="1 2">SAG 2036</strain>
    </source>
</reference>